<keyword evidence="7" id="KW-0547">Nucleotide-binding</keyword>
<dbReference type="GO" id="GO:0006233">
    <property type="term" value="P:dTDP biosynthetic process"/>
    <property type="evidence" value="ECO:0007669"/>
    <property type="project" value="InterPro"/>
</dbReference>
<dbReference type="NCBIfam" id="TIGR00041">
    <property type="entry name" value="DTMP_kinase"/>
    <property type="match status" value="1"/>
</dbReference>
<evidence type="ECO:0000256" key="3">
    <source>
        <dbReference type="ARBA" id="ARBA00012980"/>
    </source>
</evidence>
<evidence type="ECO:0000313" key="11">
    <source>
        <dbReference type="EMBL" id="TPX75385.1"/>
    </source>
</evidence>
<evidence type="ECO:0000256" key="7">
    <source>
        <dbReference type="ARBA" id="ARBA00022741"/>
    </source>
</evidence>
<dbReference type="CDD" id="cd01672">
    <property type="entry name" value="TMPK"/>
    <property type="match status" value="1"/>
</dbReference>
<keyword evidence="6" id="KW-0545">Nucleotide biosynthesis</keyword>
<dbReference type="GO" id="GO:0005829">
    <property type="term" value="C:cytosol"/>
    <property type="evidence" value="ECO:0007669"/>
    <property type="project" value="TreeGrafter"/>
</dbReference>
<dbReference type="Gene3D" id="3.40.50.300">
    <property type="entry name" value="P-loop containing nucleotide triphosphate hydrolases"/>
    <property type="match status" value="1"/>
</dbReference>
<accession>A0A507FIB7</accession>
<dbReference type="HAMAP" id="MF_00165">
    <property type="entry name" value="Thymidylate_kinase"/>
    <property type="match status" value="1"/>
</dbReference>
<evidence type="ECO:0000259" key="10">
    <source>
        <dbReference type="Pfam" id="PF02223"/>
    </source>
</evidence>
<dbReference type="SUPFAM" id="SSF52540">
    <property type="entry name" value="P-loop containing nucleoside triphosphate hydrolases"/>
    <property type="match status" value="1"/>
</dbReference>
<dbReference type="EC" id="2.7.4.9" evidence="3"/>
<keyword evidence="5" id="KW-0808">Transferase</keyword>
<dbReference type="GO" id="GO:0005739">
    <property type="term" value="C:mitochondrion"/>
    <property type="evidence" value="ECO:0007669"/>
    <property type="project" value="TreeGrafter"/>
</dbReference>
<comment type="similarity">
    <text evidence="2">Belongs to the thymidylate kinase family.</text>
</comment>
<organism evidence="11 12">
    <name type="scientific">Chytriomyces confervae</name>
    <dbReference type="NCBI Taxonomy" id="246404"/>
    <lineage>
        <taxon>Eukaryota</taxon>
        <taxon>Fungi</taxon>
        <taxon>Fungi incertae sedis</taxon>
        <taxon>Chytridiomycota</taxon>
        <taxon>Chytridiomycota incertae sedis</taxon>
        <taxon>Chytridiomycetes</taxon>
        <taxon>Chytridiales</taxon>
        <taxon>Chytriomycetaceae</taxon>
        <taxon>Chytriomyces</taxon>
    </lineage>
</organism>
<evidence type="ECO:0000256" key="5">
    <source>
        <dbReference type="ARBA" id="ARBA00022679"/>
    </source>
</evidence>
<gene>
    <name evidence="11" type="primary">CDC8</name>
    <name evidence="11" type="ORF">CcCBS67573_g03369</name>
</gene>
<comment type="pathway">
    <text evidence="1">Pyrimidine metabolism; dTTP biosynthesis.</text>
</comment>
<dbReference type="OrthoDB" id="425602at2759"/>
<name>A0A507FIB7_9FUNG</name>
<keyword evidence="9" id="KW-0067">ATP-binding</keyword>
<dbReference type="AlphaFoldDB" id="A0A507FIB7"/>
<evidence type="ECO:0000256" key="4">
    <source>
        <dbReference type="ARBA" id="ARBA00017144"/>
    </source>
</evidence>
<evidence type="ECO:0000256" key="1">
    <source>
        <dbReference type="ARBA" id="ARBA00004992"/>
    </source>
</evidence>
<dbReference type="InterPro" id="IPR027417">
    <property type="entry name" value="P-loop_NTPase"/>
</dbReference>
<protein>
    <recommendedName>
        <fullName evidence="4">Thymidylate kinase</fullName>
        <ecNumber evidence="3">2.7.4.9</ecNumber>
    </recommendedName>
</protein>
<evidence type="ECO:0000256" key="8">
    <source>
        <dbReference type="ARBA" id="ARBA00022777"/>
    </source>
</evidence>
<comment type="caution">
    <text evidence="11">The sequence shown here is derived from an EMBL/GenBank/DDBJ whole genome shotgun (WGS) entry which is preliminary data.</text>
</comment>
<evidence type="ECO:0000313" key="12">
    <source>
        <dbReference type="Proteomes" id="UP000320333"/>
    </source>
</evidence>
<dbReference type="Proteomes" id="UP000320333">
    <property type="component" value="Unassembled WGS sequence"/>
</dbReference>
<dbReference type="STRING" id="246404.A0A507FIB7"/>
<feature type="domain" description="Thymidylate kinase-like" evidence="10">
    <location>
        <begin position="32"/>
        <end position="216"/>
    </location>
</feature>
<dbReference type="GO" id="GO:0004798">
    <property type="term" value="F:dTMP kinase activity"/>
    <property type="evidence" value="ECO:0007669"/>
    <property type="project" value="UniProtKB-EC"/>
</dbReference>
<reference evidence="11 12" key="1">
    <citation type="journal article" date="2019" name="Sci. Rep.">
        <title>Comparative genomics of chytrid fungi reveal insights into the obligate biotrophic and pathogenic lifestyle of Synchytrium endobioticum.</title>
        <authorList>
            <person name="van de Vossenberg B.T.L.H."/>
            <person name="Warris S."/>
            <person name="Nguyen H.D.T."/>
            <person name="van Gent-Pelzer M.P.E."/>
            <person name="Joly D.L."/>
            <person name="van de Geest H.C."/>
            <person name="Bonants P.J.M."/>
            <person name="Smith D.S."/>
            <person name="Levesque C.A."/>
            <person name="van der Lee T.A.J."/>
        </authorList>
    </citation>
    <scope>NUCLEOTIDE SEQUENCE [LARGE SCALE GENOMIC DNA]</scope>
    <source>
        <strain evidence="11 12">CBS 675.73</strain>
    </source>
</reference>
<dbReference type="GO" id="GO:0006227">
    <property type="term" value="P:dUDP biosynthetic process"/>
    <property type="evidence" value="ECO:0007669"/>
    <property type="project" value="TreeGrafter"/>
</dbReference>
<evidence type="ECO:0000256" key="6">
    <source>
        <dbReference type="ARBA" id="ARBA00022727"/>
    </source>
</evidence>
<sequence length="240" mass="26462">MSSPQMRSLKAFKALAHQTLVATPRRGTLIVIEGVDRSGKSTQAASLVARLNALSGAVTAVSMRFPDRTTQTGKLIDAYLTQKDGTDGDSIDDRTIHLLFAANRAEAMVQLRKTLMTGTSVVVDRYAFSGVAYTHAKGAAGLDIEWCMAVDAGIIRPDVVFFLDIPTDVAASRGEFGQERYERQDFQEKVRTAFLDIADKAYWKILDARQSKDALGEEMLHLAVTEILKTENKPLQPLWQ</sequence>
<dbReference type="EMBL" id="QEAP01000083">
    <property type="protein sequence ID" value="TPX75385.1"/>
    <property type="molecule type" value="Genomic_DNA"/>
</dbReference>
<dbReference type="InterPro" id="IPR018094">
    <property type="entry name" value="Thymidylate_kinase"/>
</dbReference>
<dbReference type="FunFam" id="3.40.50.300:FF:000679">
    <property type="entry name" value="Thymidylate kinase"/>
    <property type="match status" value="1"/>
</dbReference>
<dbReference type="PANTHER" id="PTHR10344">
    <property type="entry name" value="THYMIDYLATE KINASE"/>
    <property type="match status" value="1"/>
</dbReference>
<evidence type="ECO:0000256" key="2">
    <source>
        <dbReference type="ARBA" id="ARBA00009776"/>
    </source>
</evidence>
<dbReference type="GO" id="GO:0006235">
    <property type="term" value="P:dTTP biosynthetic process"/>
    <property type="evidence" value="ECO:0007669"/>
    <property type="project" value="TreeGrafter"/>
</dbReference>
<dbReference type="GO" id="GO:0005634">
    <property type="term" value="C:nucleus"/>
    <property type="evidence" value="ECO:0007669"/>
    <property type="project" value="TreeGrafter"/>
</dbReference>
<dbReference type="Pfam" id="PF02223">
    <property type="entry name" value="Thymidylate_kin"/>
    <property type="match status" value="1"/>
</dbReference>
<evidence type="ECO:0000256" key="9">
    <source>
        <dbReference type="ARBA" id="ARBA00022840"/>
    </source>
</evidence>
<dbReference type="GO" id="GO:0004550">
    <property type="term" value="F:nucleoside diphosphate kinase activity"/>
    <property type="evidence" value="ECO:0007669"/>
    <property type="project" value="TreeGrafter"/>
</dbReference>
<keyword evidence="12" id="KW-1185">Reference proteome</keyword>
<dbReference type="GO" id="GO:0005524">
    <property type="term" value="F:ATP binding"/>
    <property type="evidence" value="ECO:0007669"/>
    <property type="project" value="UniProtKB-KW"/>
</dbReference>
<dbReference type="InterPro" id="IPR039430">
    <property type="entry name" value="Thymidylate_kin-like_dom"/>
</dbReference>
<proteinExistence type="inferred from homology"/>
<keyword evidence="8 11" id="KW-0418">Kinase</keyword>
<dbReference type="PANTHER" id="PTHR10344:SF1">
    <property type="entry name" value="THYMIDYLATE KINASE"/>
    <property type="match status" value="1"/>
</dbReference>